<reference evidence="1 2" key="1">
    <citation type="journal article" date="2019" name="bioRxiv">
        <title>Genomics, evolutionary history and diagnostics of the Alternaria alternata species group including apple and Asian pear pathotypes.</title>
        <authorList>
            <person name="Armitage A.D."/>
            <person name="Cockerton H.M."/>
            <person name="Sreenivasaprasad S."/>
            <person name="Woodhall J.W."/>
            <person name="Lane C.R."/>
            <person name="Harrison R.J."/>
            <person name="Clarkson J.P."/>
        </authorList>
    </citation>
    <scope>NUCLEOTIDE SEQUENCE [LARGE SCALE GENOMIC DNA]</scope>
    <source>
        <strain evidence="1 2">FERA 650</strain>
    </source>
</reference>
<evidence type="ECO:0000313" key="2">
    <source>
        <dbReference type="Proteomes" id="UP000293547"/>
    </source>
</evidence>
<protein>
    <submittedName>
        <fullName evidence="1">Uncharacterized protein</fullName>
    </submittedName>
</protein>
<evidence type="ECO:0000313" key="1">
    <source>
        <dbReference type="EMBL" id="KAB2107948.1"/>
    </source>
</evidence>
<sequence length="606" mass="67150">MKQRKFSFNLAPVKIASKSDLLDKPTPEPTPSQPSSSHKRHTSKDSICDSSPWINRRVLDEHTELELRLACRHILQNFKPSDHGMENTDPKLDFGGLGPRRKESKPQAAEVSVRMPTGAPPELSAASTSFMMRKPSTKTRTRAKADQEIRNRTYGDMPARANSSRKRADFGWLDERDAEREEKLRTYGKTSMDVPRSAVFRNDSDEDVTLPVAVTSTFANANAKMSSSVPNSASLPNYRSMNRLSHHSDNPAAVADAQAAEWMRSELEKKRREEASEPRGRSNTSVRPPSRAASIKESVREYVFPGSRSRALSRAQSKDSLRPSADDDQGLTRSDSKSGWRSWGVARKLSSRSNSRPGTSKGQSEEAQPRKSESGGINLTKELPPLPSLDTWKDFQEPAEEKVASPKSPMSPTAETHIASLMRPQEQHQERSPSAAKKHRKSGSDTQAMHANDAFPVRKSSRKLDTKAIPQHVRTQPGSPTNAGHTMTGWSSTSNLDQRLEPGSSNHTRQRSGDSGSASNGNKSADASTFSRKMSVDTASAQKTISNEPKTPGREEQKSKLKKIFSGWMHKKDKKEDWMHKMEKEGVKEGVLVQEGSTSASPVVRY</sequence>
<name>A0ACB6FUD0_9PLEO</name>
<dbReference type="EMBL" id="PDWZ02000003">
    <property type="protein sequence ID" value="KAB2107948.1"/>
    <property type="molecule type" value="Genomic_DNA"/>
</dbReference>
<keyword evidence="2" id="KW-1185">Reference proteome</keyword>
<accession>A0ACB6FUD0</accession>
<proteinExistence type="predicted"/>
<comment type="caution">
    <text evidence="1">The sequence shown here is derived from an EMBL/GenBank/DDBJ whole genome shotgun (WGS) entry which is preliminary data.</text>
</comment>
<gene>
    <name evidence="1" type="ORF">AG0111_0g4620</name>
</gene>
<dbReference type="Proteomes" id="UP000293547">
    <property type="component" value="Unassembled WGS sequence"/>
</dbReference>
<organism evidence="1 2">
    <name type="scientific">Alternaria gaisen</name>
    <dbReference type="NCBI Taxonomy" id="167740"/>
    <lineage>
        <taxon>Eukaryota</taxon>
        <taxon>Fungi</taxon>
        <taxon>Dikarya</taxon>
        <taxon>Ascomycota</taxon>
        <taxon>Pezizomycotina</taxon>
        <taxon>Dothideomycetes</taxon>
        <taxon>Pleosporomycetidae</taxon>
        <taxon>Pleosporales</taxon>
        <taxon>Pleosporineae</taxon>
        <taxon>Pleosporaceae</taxon>
        <taxon>Alternaria</taxon>
        <taxon>Alternaria sect. Alternaria</taxon>
    </lineage>
</organism>